<evidence type="ECO:0000313" key="8">
    <source>
        <dbReference type="Proteomes" id="UP000730618"/>
    </source>
</evidence>
<organism evidence="7 8">
    <name type="scientific">Paenibacillus allorhizosphaerae</name>
    <dbReference type="NCBI Taxonomy" id="2849866"/>
    <lineage>
        <taxon>Bacteria</taxon>
        <taxon>Bacillati</taxon>
        <taxon>Bacillota</taxon>
        <taxon>Bacilli</taxon>
        <taxon>Bacillales</taxon>
        <taxon>Paenibacillaceae</taxon>
        <taxon>Paenibacillus</taxon>
    </lineage>
</organism>
<feature type="transmembrane region" description="Helical" evidence="6">
    <location>
        <begin position="98"/>
        <end position="120"/>
    </location>
</feature>
<dbReference type="InterPro" id="IPR005598">
    <property type="entry name" value="ATP_synth_I"/>
</dbReference>
<feature type="transmembrane region" description="Helical" evidence="6">
    <location>
        <begin position="35"/>
        <end position="54"/>
    </location>
</feature>
<protein>
    <recommendedName>
        <fullName evidence="9">ATP synthase subunit I</fullName>
    </recommendedName>
</protein>
<name>A0ABM8VRS6_9BACL</name>
<reference evidence="7 8" key="1">
    <citation type="submission" date="2021-06" db="EMBL/GenBank/DDBJ databases">
        <authorList>
            <person name="Criscuolo A."/>
        </authorList>
    </citation>
    <scope>NUCLEOTIDE SEQUENCE [LARGE SCALE GENOMIC DNA]</scope>
    <source>
        <strain evidence="8">CIP 111802</strain>
    </source>
</reference>
<evidence type="ECO:0000256" key="6">
    <source>
        <dbReference type="SAM" id="Phobius"/>
    </source>
</evidence>
<gene>
    <name evidence="7" type="ORF">PAECIP111802_06163</name>
</gene>
<dbReference type="Pfam" id="PF03899">
    <property type="entry name" value="ATP-synt_I"/>
    <property type="match status" value="1"/>
</dbReference>
<comment type="subcellular location">
    <subcellularLocation>
        <location evidence="1">Cell membrane</location>
        <topology evidence="1">Multi-pass membrane protein</topology>
    </subcellularLocation>
</comment>
<keyword evidence="8" id="KW-1185">Reference proteome</keyword>
<keyword evidence="2" id="KW-1003">Cell membrane</keyword>
<dbReference type="PANTHER" id="PTHR40035">
    <property type="entry name" value="ATP SYNTHASE PROTEIN I"/>
    <property type="match status" value="1"/>
</dbReference>
<evidence type="ECO:0000256" key="3">
    <source>
        <dbReference type="ARBA" id="ARBA00022692"/>
    </source>
</evidence>
<feature type="transmembrane region" description="Helical" evidence="6">
    <location>
        <begin position="12"/>
        <end position="29"/>
    </location>
</feature>
<proteinExistence type="predicted"/>
<sequence length="126" mass="14391">MDDFKAHLKTVQNVFYFFLSLCLVCWAMLVDYRPYFAGLMLGAFVSLVNAKYLAWKIHKLTDTLPETTSKRKMNMGFLTRAALATLAAVLALKYKQHFSLHTVIAGYFFIQLATLVLGFISIKKQK</sequence>
<dbReference type="Proteomes" id="UP000730618">
    <property type="component" value="Unassembled WGS sequence"/>
</dbReference>
<evidence type="ECO:0000256" key="4">
    <source>
        <dbReference type="ARBA" id="ARBA00022989"/>
    </source>
</evidence>
<keyword evidence="5 6" id="KW-0472">Membrane</keyword>
<accession>A0ABM8VRS6</accession>
<keyword evidence="3 6" id="KW-0812">Transmembrane</keyword>
<comment type="caution">
    <text evidence="7">The sequence shown here is derived from an EMBL/GenBank/DDBJ whole genome shotgun (WGS) entry which is preliminary data.</text>
</comment>
<feature type="transmembrane region" description="Helical" evidence="6">
    <location>
        <begin position="75"/>
        <end position="92"/>
    </location>
</feature>
<evidence type="ECO:0000256" key="1">
    <source>
        <dbReference type="ARBA" id="ARBA00004651"/>
    </source>
</evidence>
<evidence type="ECO:0000256" key="2">
    <source>
        <dbReference type="ARBA" id="ARBA00022475"/>
    </source>
</evidence>
<keyword evidence="4 6" id="KW-1133">Transmembrane helix</keyword>
<dbReference type="PANTHER" id="PTHR40035:SF1">
    <property type="entry name" value="ATP SYNTHASE PROTEIN I"/>
    <property type="match status" value="1"/>
</dbReference>
<evidence type="ECO:0008006" key="9">
    <source>
        <dbReference type="Google" id="ProtNLM"/>
    </source>
</evidence>
<dbReference type="RefSeq" id="WP_218102356.1">
    <property type="nucleotide sequence ID" value="NZ_CAJVCE010000026.1"/>
</dbReference>
<dbReference type="EMBL" id="CAJVCE010000026">
    <property type="protein sequence ID" value="CAG7655623.1"/>
    <property type="molecule type" value="Genomic_DNA"/>
</dbReference>
<evidence type="ECO:0000313" key="7">
    <source>
        <dbReference type="EMBL" id="CAG7655623.1"/>
    </source>
</evidence>
<evidence type="ECO:0000256" key="5">
    <source>
        <dbReference type="ARBA" id="ARBA00023136"/>
    </source>
</evidence>
<dbReference type="InterPro" id="IPR039072">
    <property type="entry name" value="ATP_synth_I_Bacilli"/>
</dbReference>